<accession>A0A194W753</accession>
<evidence type="ECO:0000313" key="2">
    <source>
        <dbReference type="EMBL" id="KUI71905.1"/>
    </source>
</evidence>
<feature type="compositionally biased region" description="Basic and acidic residues" evidence="1">
    <location>
        <begin position="21"/>
        <end position="30"/>
    </location>
</feature>
<dbReference type="Proteomes" id="UP000078559">
    <property type="component" value="Chromosome 8"/>
</dbReference>
<dbReference type="AlphaFoldDB" id="A0A194W753"/>
<protein>
    <submittedName>
        <fullName evidence="2">Uncharacterized protein</fullName>
    </submittedName>
</protein>
<dbReference type="OrthoDB" id="2520703at2759"/>
<proteinExistence type="predicted"/>
<keyword evidence="3" id="KW-1185">Reference proteome</keyword>
<reference evidence="2" key="1">
    <citation type="submission" date="2014-12" db="EMBL/GenBank/DDBJ databases">
        <title>Genome Sequence of Valsa Canker Pathogens Uncovers a Specific Adaption of Colonization on Woody Bark.</title>
        <authorList>
            <person name="Yin Z."/>
            <person name="Liu H."/>
            <person name="Gao X."/>
            <person name="Li Z."/>
            <person name="Song N."/>
            <person name="Ke X."/>
            <person name="Dai Q."/>
            <person name="Wu Y."/>
            <person name="Sun Y."/>
            <person name="Xu J.-R."/>
            <person name="Kang Z.K."/>
            <person name="Wang L."/>
            <person name="Huang L."/>
        </authorList>
    </citation>
    <scope>NUCLEOTIDE SEQUENCE [LARGE SCALE GENOMIC DNA]</scope>
    <source>
        <strain evidence="2">03-8</strain>
    </source>
</reference>
<name>A0A194W753_CYTMA</name>
<feature type="compositionally biased region" description="Basic and acidic residues" evidence="1">
    <location>
        <begin position="1"/>
        <end position="12"/>
    </location>
</feature>
<gene>
    <name evidence="2" type="ORF">VM1G_07942</name>
</gene>
<sequence length="571" mass="63044">MAHLDRTVERRKQQPLCAMTHAKEEKKEEGGMQMRKKKVSTDIMAPNLSCMPDEVLGMILGNFCLHCTREHDYDGPEGYFRSDKRGEQDPDCPPWYSHDYPPALHSMCLVSRHFLSIAQPLLHHAFLPGYGDSWRSTVFSWDRRLSAFLRTIARRPDLAASVKRIYVHPNLLCQIRSEEANSALDDAARVLVNLDVAEYTAHFEAILAEAGSLYTDRLRLLGVVLSLVPNLDRLGLQVTGPTGGIPALAFQTLASAISPGHRPQSRLKTLDICSQSEGQKLFDLDHHASGILEVAGDNLETLNIHMCGAAGLCIGEDRLRLRHLRITQSWLGDVSLGKVLSACAPGLETFVFEASYPSTESLQCVFVWPDGVDRRQPTDLLLRHLVKFRATLKSLHFDLRSRSYPPGGFTRPLSGTDTLTSFKALENVFISASSICSPEEPVNSDTELLTNLLPPNIRTLNLAGDTLVVATNRLAKALSHLAKTAAQGDGRFGALERVRCDASMAQVVDELAVPELFATAGIDFGYESWSLSEATVPKGALSMWDRINDGYAHWPSVPMPLPPDNDSDLDL</sequence>
<feature type="region of interest" description="Disordered" evidence="1">
    <location>
        <begin position="1"/>
        <end position="36"/>
    </location>
</feature>
<evidence type="ECO:0000256" key="1">
    <source>
        <dbReference type="SAM" id="MobiDB-lite"/>
    </source>
</evidence>
<organism evidence="2 3">
    <name type="scientific">Cytospora mali</name>
    <name type="common">Apple Valsa canker fungus</name>
    <name type="synonym">Valsa mali</name>
    <dbReference type="NCBI Taxonomy" id="578113"/>
    <lineage>
        <taxon>Eukaryota</taxon>
        <taxon>Fungi</taxon>
        <taxon>Dikarya</taxon>
        <taxon>Ascomycota</taxon>
        <taxon>Pezizomycotina</taxon>
        <taxon>Sordariomycetes</taxon>
        <taxon>Sordariomycetidae</taxon>
        <taxon>Diaporthales</taxon>
        <taxon>Cytosporaceae</taxon>
        <taxon>Cytospora</taxon>
    </lineage>
</organism>
<evidence type="ECO:0000313" key="3">
    <source>
        <dbReference type="Proteomes" id="UP000078559"/>
    </source>
</evidence>
<dbReference type="EMBL" id="CM003105">
    <property type="protein sequence ID" value="KUI71905.1"/>
    <property type="molecule type" value="Genomic_DNA"/>
</dbReference>